<dbReference type="EC" id="2.4.1.17" evidence="2"/>
<dbReference type="InterPro" id="IPR050271">
    <property type="entry name" value="UDP-glycosyltransferase"/>
</dbReference>
<comment type="caution">
    <text evidence="7">The sequence shown here is derived from an EMBL/GenBank/DDBJ whole genome shotgun (WGS) entry which is preliminary data.</text>
</comment>
<dbReference type="EMBL" id="JARK01001483">
    <property type="protein sequence ID" value="EYB96717.1"/>
    <property type="molecule type" value="Genomic_DNA"/>
</dbReference>
<protein>
    <recommendedName>
        <fullName evidence="2">glucuronosyltransferase</fullName>
        <ecNumber evidence="2">2.4.1.17</ecNumber>
    </recommendedName>
</protein>
<evidence type="ECO:0000256" key="5">
    <source>
        <dbReference type="ARBA" id="ARBA00022729"/>
    </source>
</evidence>
<keyword evidence="3" id="KW-0328">Glycosyltransferase</keyword>
<evidence type="ECO:0000256" key="2">
    <source>
        <dbReference type="ARBA" id="ARBA00012544"/>
    </source>
</evidence>
<sequence>MPEMNKDLVNITGVRSTKRIVRSPGDPRVWKMLEESKQYVSQSIWTTPSSAIPMLQATLINDDTFLQRLKEEKFDVGIAEPNTVCAFGLFEVLDIRSTIAVISNPHLEAVAYAIGEPFLPSYMPGLFSATGDRMTFFERLQNIFALAVARIFASYCYNAEMEVFIKKYGSFKDHNELIAQVSFVFTNGNPYLDFPRPTLHKTVMIGGFAVAQREKERQELSQHKLPCKLEIFNDFCFFQTHARFTNIWEREREREGERERERENIQKHLL</sequence>
<gene>
    <name evidence="7" type="primary">Acey_s0147.g2573</name>
    <name evidence="7" type="ORF">Y032_0147g2573</name>
</gene>
<keyword evidence="5" id="KW-0732">Signal</keyword>
<name>A0A016T211_9BILA</name>
<evidence type="ECO:0000256" key="6">
    <source>
        <dbReference type="ARBA" id="ARBA00047475"/>
    </source>
</evidence>
<keyword evidence="8" id="KW-1185">Reference proteome</keyword>
<evidence type="ECO:0000256" key="4">
    <source>
        <dbReference type="ARBA" id="ARBA00022679"/>
    </source>
</evidence>
<organism evidence="7 8">
    <name type="scientific">Ancylostoma ceylanicum</name>
    <dbReference type="NCBI Taxonomy" id="53326"/>
    <lineage>
        <taxon>Eukaryota</taxon>
        <taxon>Metazoa</taxon>
        <taxon>Ecdysozoa</taxon>
        <taxon>Nematoda</taxon>
        <taxon>Chromadorea</taxon>
        <taxon>Rhabditida</taxon>
        <taxon>Rhabditina</taxon>
        <taxon>Rhabditomorpha</taxon>
        <taxon>Strongyloidea</taxon>
        <taxon>Ancylostomatidae</taxon>
        <taxon>Ancylostomatinae</taxon>
        <taxon>Ancylostoma</taxon>
    </lineage>
</organism>
<comment type="catalytic activity">
    <reaction evidence="6">
        <text>glucuronate acceptor + UDP-alpha-D-glucuronate = acceptor beta-D-glucuronoside + UDP + H(+)</text>
        <dbReference type="Rhea" id="RHEA:21032"/>
        <dbReference type="ChEBI" id="CHEBI:15378"/>
        <dbReference type="ChEBI" id="CHEBI:58052"/>
        <dbReference type="ChEBI" id="CHEBI:58223"/>
        <dbReference type="ChEBI" id="CHEBI:132367"/>
        <dbReference type="ChEBI" id="CHEBI:132368"/>
        <dbReference type="EC" id="2.4.1.17"/>
    </reaction>
</comment>
<proteinExistence type="inferred from homology"/>
<dbReference type="InterPro" id="IPR002213">
    <property type="entry name" value="UDP_glucos_trans"/>
</dbReference>
<dbReference type="PANTHER" id="PTHR48043">
    <property type="entry name" value="EG:EG0003.4 PROTEIN-RELATED"/>
    <property type="match status" value="1"/>
</dbReference>
<evidence type="ECO:0000313" key="8">
    <source>
        <dbReference type="Proteomes" id="UP000024635"/>
    </source>
</evidence>
<dbReference type="STRING" id="53326.A0A016T211"/>
<evidence type="ECO:0000256" key="3">
    <source>
        <dbReference type="ARBA" id="ARBA00022676"/>
    </source>
</evidence>
<dbReference type="AlphaFoldDB" id="A0A016T211"/>
<reference evidence="8" key="1">
    <citation type="journal article" date="2015" name="Nat. Genet.">
        <title>The genome and transcriptome of the zoonotic hookworm Ancylostoma ceylanicum identify infection-specific gene families.</title>
        <authorList>
            <person name="Schwarz E.M."/>
            <person name="Hu Y."/>
            <person name="Antoshechkin I."/>
            <person name="Miller M.M."/>
            <person name="Sternberg P.W."/>
            <person name="Aroian R.V."/>
        </authorList>
    </citation>
    <scope>NUCLEOTIDE SEQUENCE</scope>
    <source>
        <strain evidence="8">HY135</strain>
    </source>
</reference>
<evidence type="ECO:0000313" key="7">
    <source>
        <dbReference type="EMBL" id="EYB96717.1"/>
    </source>
</evidence>
<evidence type="ECO:0000256" key="1">
    <source>
        <dbReference type="ARBA" id="ARBA00009995"/>
    </source>
</evidence>
<dbReference type="PANTHER" id="PTHR48043:SF23">
    <property type="entry name" value="UDP-GLUCURONOSYLTRANSFERASE"/>
    <property type="match status" value="1"/>
</dbReference>
<comment type="similarity">
    <text evidence="1">Belongs to the UDP-glycosyltransferase family.</text>
</comment>
<keyword evidence="4" id="KW-0808">Transferase</keyword>
<accession>A0A016T211</accession>
<dbReference type="OrthoDB" id="5835829at2759"/>
<dbReference type="Pfam" id="PF00201">
    <property type="entry name" value="UDPGT"/>
    <property type="match status" value="1"/>
</dbReference>
<dbReference type="SUPFAM" id="SSF53756">
    <property type="entry name" value="UDP-Glycosyltransferase/glycogen phosphorylase"/>
    <property type="match status" value="1"/>
</dbReference>
<dbReference type="GO" id="GO:0015020">
    <property type="term" value="F:glucuronosyltransferase activity"/>
    <property type="evidence" value="ECO:0007669"/>
    <property type="project" value="UniProtKB-EC"/>
</dbReference>
<dbReference type="Proteomes" id="UP000024635">
    <property type="component" value="Unassembled WGS sequence"/>
</dbReference>